<name>A0ABD1Y416_9MARC</name>
<comment type="caution">
    <text evidence="1">The sequence shown here is derived from an EMBL/GenBank/DDBJ whole genome shotgun (WGS) entry which is preliminary data.</text>
</comment>
<dbReference type="AlphaFoldDB" id="A0ABD1Y416"/>
<reference evidence="1 2" key="1">
    <citation type="submission" date="2024-09" db="EMBL/GenBank/DDBJ databases">
        <title>Chromosome-scale assembly of Riccia fluitans.</title>
        <authorList>
            <person name="Paukszto L."/>
            <person name="Sawicki J."/>
            <person name="Karawczyk K."/>
            <person name="Piernik-Szablinska J."/>
            <person name="Szczecinska M."/>
            <person name="Mazdziarz M."/>
        </authorList>
    </citation>
    <scope>NUCLEOTIDE SEQUENCE [LARGE SCALE GENOMIC DNA]</scope>
    <source>
        <strain evidence="1">Rf_01</strain>
        <tissue evidence="1">Aerial parts of the thallus</tissue>
    </source>
</reference>
<keyword evidence="2" id="KW-1185">Reference proteome</keyword>
<sequence>MCGREQEQALFEVKRTATVSKCNSRRGLNIDYKKLKNQEEGGGITLQHFTASCRGKNGEYHSDLIVVYQFLEESSTKLMLDRTSTRYYPASKSFLPLLSWDQALRRNLFPRSNTPLSDESWKFRNQELEA</sequence>
<evidence type="ECO:0000313" key="1">
    <source>
        <dbReference type="EMBL" id="KAL2620452.1"/>
    </source>
</evidence>
<evidence type="ECO:0000313" key="2">
    <source>
        <dbReference type="Proteomes" id="UP001605036"/>
    </source>
</evidence>
<dbReference type="EMBL" id="JBHFFA010000006">
    <property type="protein sequence ID" value="KAL2620452.1"/>
    <property type="molecule type" value="Genomic_DNA"/>
</dbReference>
<accession>A0ABD1Y416</accession>
<gene>
    <name evidence="1" type="ORF">R1flu_000657</name>
</gene>
<proteinExistence type="predicted"/>
<protein>
    <submittedName>
        <fullName evidence="1">Uncharacterized protein</fullName>
    </submittedName>
</protein>
<dbReference type="Proteomes" id="UP001605036">
    <property type="component" value="Unassembled WGS sequence"/>
</dbReference>
<organism evidence="1 2">
    <name type="scientific">Riccia fluitans</name>
    <dbReference type="NCBI Taxonomy" id="41844"/>
    <lineage>
        <taxon>Eukaryota</taxon>
        <taxon>Viridiplantae</taxon>
        <taxon>Streptophyta</taxon>
        <taxon>Embryophyta</taxon>
        <taxon>Marchantiophyta</taxon>
        <taxon>Marchantiopsida</taxon>
        <taxon>Marchantiidae</taxon>
        <taxon>Marchantiales</taxon>
        <taxon>Ricciaceae</taxon>
        <taxon>Riccia</taxon>
    </lineage>
</organism>